<organism evidence="16 17">
    <name type="scientific">Chloropicon roscoffensis</name>
    <dbReference type="NCBI Taxonomy" id="1461544"/>
    <lineage>
        <taxon>Eukaryota</taxon>
        <taxon>Viridiplantae</taxon>
        <taxon>Chlorophyta</taxon>
        <taxon>Chloropicophyceae</taxon>
        <taxon>Chloropicales</taxon>
        <taxon>Chloropicaceae</taxon>
        <taxon>Chloropicon</taxon>
    </lineage>
</organism>
<evidence type="ECO:0000256" key="9">
    <source>
        <dbReference type="ARBA" id="ARBA00022840"/>
    </source>
</evidence>
<dbReference type="FunFam" id="3.40.50.300:FF:000269">
    <property type="entry name" value="ATP-dependent RNA helicase SUPV3L1, mitochondrial"/>
    <property type="match status" value="1"/>
</dbReference>
<evidence type="ECO:0000256" key="6">
    <source>
        <dbReference type="ARBA" id="ARBA00022741"/>
    </source>
</evidence>
<evidence type="ECO:0000313" key="17">
    <source>
        <dbReference type="Proteomes" id="UP001472866"/>
    </source>
</evidence>
<dbReference type="SMART" id="SM00490">
    <property type="entry name" value="HELICc"/>
    <property type="match status" value="1"/>
</dbReference>
<dbReference type="InterPro" id="IPR041082">
    <property type="entry name" value="Suv3_C_1"/>
</dbReference>
<feature type="domain" description="Helicase C-terminal" evidence="15">
    <location>
        <begin position="380"/>
        <end position="539"/>
    </location>
</feature>
<dbReference type="EC" id="3.6.4.13" evidence="5"/>
<dbReference type="Pfam" id="PF22527">
    <property type="entry name" value="DEXQc_Suv3"/>
    <property type="match status" value="1"/>
</dbReference>
<evidence type="ECO:0000256" key="1">
    <source>
        <dbReference type="ARBA" id="ARBA00001936"/>
    </source>
</evidence>
<evidence type="ECO:0000256" key="13">
    <source>
        <dbReference type="ARBA" id="ARBA00047984"/>
    </source>
</evidence>
<evidence type="ECO:0000256" key="7">
    <source>
        <dbReference type="ARBA" id="ARBA00022801"/>
    </source>
</evidence>
<dbReference type="PANTHER" id="PTHR12131:SF28">
    <property type="entry name" value="DEXH-BOX ATP-DEPENDENT RNA HELICASE DEXH18, MITOCHONDRIAL"/>
    <property type="match status" value="1"/>
</dbReference>
<comment type="cofactor">
    <cofactor evidence="2">
        <name>Mg(2+)</name>
        <dbReference type="ChEBI" id="CHEBI:18420"/>
    </cofactor>
</comment>
<evidence type="ECO:0000256" key="10">
    <source>
        <dbReference type="ARBA" id="ARBA00022946"/>
    </source>
</evidence>
<dbReference type="GO" id="GO:0016787">
    <property type="term" value="F:hydrolase activity"/>
    <property type="evidence" value="ECO:0007669"/>
    <property type="project" value="UniProtKB-KW"/>
</dbReference>
<comment type="subunit">
    <text evidence="4">Homodimer; in free form. Component of the mitochondrial degradosome (mtEXO) complex which is a heteropentamer containing 2 copies of SUPV3L1 and 3 copies of PNPT1.</text>
</comment>
<dbReference type="Pfam" id="PF12513">
    <property type="entry name" value="SUV3_C"/>
    <property type="match status" value="1"/>
</dbReference>
<dbReference type="Gene3D" id="3.40.50.300">
    <property type="entry name" value="P-loop containing nucleotide triphosphate hydrolases"/>
    <property type="match status" value="2"/>
</dbReference>
<dbReference type="InterPro" id="IPR050699">
    <property type="entry name" value="RNA-DNA_Helicase"/>
</dbReference>
<keyword evidence="11" id="KW-0496">Mitochondrion</keyword>
<dbReference type="GO" id="GO:0005524">
    <property type="term" value="F:ATP binding"/>
    <property type="evidence" value="ECO:0007669"/>
    <property type="project" value="UniProtKB-KW"/>
</dbReference>
<dbReference type="Pfam" id="PF00271">
    <property type="entry name" value="Helicase_C"/>
    <property type="match status" value="1"/>
</dbReference>
<dbReference type="GO" id="GO:0042645">
    <property type="term" value="C:mitochondrial nucleoid"/>
    <property type="evidence" value="ECO:0007669"/>
    <property type="project" value="UniProtKB-SubCell"/>
</dbReference>
<dbReference type="GO" id="GO:0000965">
    <property type="term" value="P:mitochondrial RNA 3'-end processing"/>
    <property type="evidence" value="ECO:0007669"/>
    <property type="project" value="TreeGrafter"/>
</dbReference>
<keyword evidence="10" id="KW-0809">Transit peptide</keyword>
<dbReference type="InterPro" id="IPR001650">
    <property type="entry name" value="Helicase_C-like"/>
</dbReference>
<evidence type="ECO:0000256" key="4">
    <source>
        <dbReference type="ARBA" id="ARBA00011661"/>
    </source>
</evidence>
<dbReference type="PROSITE" id="PS51194">
    <property type="entry name" value="HELICASE_CTER"/>
    <property type="match status" value="1"/>
</dbReference>
<evidence type="ECO:0000256" key="11">
    <source>
        <dbReference type="ARBA" id="ARBA00023128"/>
    </source>
</evidence>
<keyword evidence="7" id="KW-0378">Hydrolase</keyword>
<proteinExistence type="predicted"/>
<protein>
    <recommendedName>
        <fullName evidence="5">RNA helicase</fullName>
        <ecNumber evidence="5">3.6.4.13</ecNumber>
    </recommendedName>
</protein>
<comment type="subcellular location">
    <subcellularLocation>
        <location evidence="3">Mitochondrion matrix</location>
        <location evidence="3">Mitochondrion nucleoid</location>
    </subcellularLocation>
</comment>
<dbReference type="Proteomes" id="UP001472866">
    <property type="component" value="Chromosome 10"/>
</dbReference>
<keyword evidence="6" id="KW-0547">Nucleotide-binding</keyword>
<dbReference type="PANTHER" id="PTHR12131">
    <property type="entry name" value="ATP-DEPENDENT RNA AND DNA HELICASE"/>
    <property type="match status" value="1"/>
</dbReference>
<reference evidence="16 17" key="1">
    <citation type="submission" date="2024-03" db="EMBL/GenBank/DDBJ databases">
        <title>Complete genome sequence of the green alga Chloropicon roscoffensis RCC1871.</title>
        <authorList>
            <person name="Lemieux C."/>
            <person name="Pombert J.-F."/>
            <person name="Otis C."/>
            <person name="Turmel M."/>
        </authorList>
    </citation>
    <scope>NUCLEOTIDE SEQUENCE [LARGE SCALE GENOMIC DNA]</scope>
    <source>
        <strain evidence="16 17">RCC1871</strain>
    </source>
</reference>
<dbReference type="Gene3D" id="1.20.58.1080">
    <property type="match status" value="1"/>
</dbReference>
<comment type="cofactor">
    <cofactor evidence="1">
        <name>Mn(2+)</name>
        <dbReference type="ChEBI" id="CHEBI:29035"/>
    </cofactor>
</comment>
<dbReference type="Pfam" id="PF18147">
    <property type="entry name" value="Suv3_C_1"/>
    <property type="match status" value="1"/>
</dbReference>
<keyword evidence="9" id="KW-0067">ATP-binding</keyword>
<sequence length="719" mass="81433">MLRTVWGALARRGLVELDVSNWAAGAHARLACAALSSSAEAAFREGVAAPGASAGTGSGKGRRNKPGSGARGGKKGGFSWNEMRKVKYNSYCNRMSSSDRRKVKQMLSWLRCNDKTEQDALRKLHVSRELYPQSMRNFCQKFMGHVTEDLKDHLIGLYPYNPFKSSPWRDPEETKRRAKLHRVLFKLYGEFVARDLSEQTEKYRLSAQYSDMRGSHMWYVAARSMERKLVYHAGPTNSGKTYQALQRLVRADTGVYCAPLRLLAAEGYDTRNRQGAVTDLVTGQEMKVSPFATHSACTVEMADLTKPIDVAVLDEIQMIADPDRGYAWTRALLGLPAREIHVCGDDSALELVQRFAKKMGEDLEVRRYERHKPLEVESEPLRDFGSVQPGDCLIAFSKKEIYRLKLEVESRTDYKCAIIYGNLPPETRRQQAELFNDPASEYKVLVATDAVGMGLNLSVRRIIFTKMEKYCGALNAHRTLSSSQVKQIAGRAGRRSSAYEKGLVSALNEGDMAKIGKLMGAGLKKQRLAGILPPYEQIEMFASLQPEEVVNNLGRLFRAFAKTAQLEDGLYFMCRTKDIETMGRLLTKFTEMSLEEKYKFVIAPIDTSNRDVVLSMLRYVQDFANREPVPVNVRLPSPRSETYLHKLENCFKILSLYLWLSLRFPDEFVEKDKAELLLEQCTHCIEEALEKLSPESVKQKRVLLEAYISSPRGRPFRIK</sequence>
<dbReference type="EMBL" id="CP151510">
    <property type="protein sequence ID" value="WZN64692.1"/>
    <property type="molecule type" value="Genomic_DNA"/>
</dbReference>
<keyword evidence="17" id="KW-1185">Reference proteome</keyword>
<dbReference type="Gene3D" id="1.20.272.40">
    <property type="match status" value="1"/>
</dbReference>
<dbReference type="GO" id="GO:0045025">
    <property type="term" value="C:mitochondrial degradosome"/>
    <property type="evidence" value="ECO:0007669"/>
    <property type="project" value="TreeGrafter"/>
</dbReference>
<comment type="catalytic activity">
    <reaction evidence="13">
        <text>ATP + H2O = ADP + phosphate + H(+)</text>
        <dbReference type="Rhea" id="RHEA:13065"/>
        <dbReference type="ChEBI" id="CHEBI:15377"/>
        <dbReference type="ChEBI" id="CHEBI:15378"/>
        <dbReference type="ChEBI" id="CHEBI:30616"/>
        <dbReference type="ChEBI" id="CHEBI:43474"/>
        <dbReference type="ChEBI" id="CHEBI:456216"/>
        <dbReference type="EC" id="3.6.4.13"/>
    </reaction>
</comment>
<evidence type="ECO:0000256" key="5">
    <source>
        <dbReference type="ARBA" id="ARBA00012552"/>
    </source>
</evidence>
<dbReference type="CDD" id="cd17913">
    <property type="entry name" value="DEXQc_Suv3"/>
    <property type="match status" value="1"/>
</dbReference>
<feature type="region of interest" description="Disordered" evidence="14">
    <location>
        <begin position="49"/>
        <end position="78"/>
    </location>
</feature>
<evidence type="ECO:0000256" key="3">
    <source>
        <dbReference type="ARBA" id="ARBA00004436"/>
    </source>
</evidence>
<evidence type="ECO:0000256" key="2">
    <source>
        <dbReference type="ARBA" id="ARBA00001946"/>
    </source>
</evidence>
<dbReference type="InterPro" id="IPR022192">
    <property type="entry name" value="SUV3_C"/>
</dbReference>
<name>A0AAX4PEK9_9CHLO</name>
<dbReference type="FunFam" id="3.40.50.300:FF:000957">
    <property type="entry name" value="ATP-dependent RNA helicase SUV3L, mitochondrial"/>
    <property type="match status" value="1"/>
</dbReference>
<dbReference type="InterPro" id="IPR055206">
    <property type="entry name" value="DEXQc_SUV3"/>
</dbReference>
<dbReference type="AlphaFoldDB" id="A0AAX4PEK9"/>
<dbReference type="GO" id="GO:0003724">
    <property type="term" value="F:RNA helicase activity"/>
    <property type="evidence" value="ECO:0007669"/>
    <property type="project" value="UniProtKB-EC"/>
</dbReference>
<dbReference type="CDD" id="cd18805">
    <property type="entry name" value="SF2_C_suv3"/>
    <property type="match status" value="1"/>
</dbReference>
<evidence type="ECO:0000256" key="8">
    <source>
        <dbReference type="ARBA" id="ARBA00022806"/>
    </source>
</evidence>
<evidence type="ECO:0000256" key="14">
    <source>
        <dbReference type="SAM" id="MobiDB-lite"/>
    </source>
</evidence>
<keyword evidence="12" id="KW-1135">Mitochondrion nucleoid</keyword>
<evidence type="ECO:0000313" key="16">
    <source>
        <dbReference type="EMBL" id="WZN64692.1"/>
    </source>
</evidence>
<keyword evidence="8 16" id="KW-0347">Helicase</keyword>
<evidence type="ECO:0000259" key="15">
    <source>
        <dbReference type="PROSITE" id="PS51194"/>
    </source>
</evidence>
<dbReference type="SUPFAM" id="SSF52540">
    <property type="entry name" value="P-loop containing nucleoside triphosphate hydrolases"/>
    <property type="match status" value="1"/>
</dbReference>
<dbReference type="InterPro" id="IPR044774">
    <property type="entry name" value="Suv3_DEXQc"/>
</dbReference>
<dbReference type="InterPro" id="IPR027417">
    <property type="entry name" value="P-loop_NTPase"/>
</dbReference>
<evidence type="ECO:0000256" key="12">
    <source>
        <dbReference type="ARBA" id="ARBA00023271"/>
    </source>
</evidence>
<gene>
    <name evidence="16" type="ORF">HKI87_10g62490</name>
</gene>
<accession>A0AAX4PEK9</accession>